<comment type="caution">
    <text evidence="1">The sequence shown here is derived from an EMBL/GenBank/DDBJ whole genome shotgun (WGS) entry which is preliminary data.</text>
</comment>
<evidence type="ECO:0000313" key="2">
    <source>
        <dbReference type="Proteomes" id="UP000600588"/>
    </source>
</evidence>
<protein>
    <recommendedName>
        <fullName evidence="3">STAS/SEC14 domain-containing protein</fullName>
    </recommendedName>
</protein>
<proteinExistence type="predicted"/>
<dbReference type="Proteomes" id="UP000600588">
    <property type="component" value="Unassembled WGS sequence"/>
</dbReference>
<reference evidence="1 2" key="1">
    <citation type="submission" date="2020-09" db="EMBL/GenBank/DDBJ databases">
        <title>TT11 complete genome.</title>
        <authorList>
            <person name="Wu Z."/>
        </authorList>
    </citation>
    <scope>NUCLEOTIDE SEQUENCE [LARGE SCALE GENOMIC DNA]</scope>
    <source>
        <strain evidence="1 2">TT11</strain>
    </source>
</reference>
<evidence type="ECO:0008006" key="3">
    <source>
        <dbReference type="Google" id="ProtNLM"/>
    </source>
</evidence>
<keyword evidence="2" id="KW-1185">Reference proteome</keyword>
<sequence length="140" mass="16596">MKFEHSTYYNPELHVKIEKPFGRFFFCDKFILSEIYEGIHFDWPMISCLLDDVVSFYGSYANIGYISNRIYSYSRDPHSWTEIDKYNIIVASAIVSYNQMSYLNATLEKRFSKKSIKRCDTLDQAIEWIINLKELKNVSV</sequence>
<evidence type="ECO:0000313" key="1">
    <source>
        <dbReference type="EMBL" id="MBD0832813.1"/>
    </source>
</evidence>
<gene>
    <name evidence="1" type="ORF">ICJ83_11775</name>
</gene>
<dbReference type="AlphaFoldDB" id="A0A8J6U847"/>
<accession>A0A8J6U847</accession>
<dbReference type="EMBL" id="JACVXB010000004">
    <property type="protein sequence ID" value="MBD0832813.1"/>
    <property type="molecule type" value="Genomic_DNA"/>
</dbReference>
<dbReference type="RefSeq" id="WP_188230595.1">
    <property type="nucleotide sequence ID" value="NZ_JACVXB010000004.1"/>
</dbReference>
<organism evidence="1 2">
    <name type="scientific">Aestuariibaculum sediminum</name>
    <dbReference type="NCBI Taxonomy" id="2770637"/>
    <lineage>
        <taxon>Bacteria</taxon>
        <taxon>Pseudomonadati</taxon>
        <taxon>Bacteroidota</taxon>
        <taxon>Flavobacteriia</taxon>
        <taxon>Flavobacteriales</taxon>
        <taxon>Flavobacteriaceae</taxon>
    </lineage>
</organism>
<name>A0A8J6U847_9FLAO</name>